<dbReference type="STRING" id="1043002.A0A074XWF2"/>
<evidence type="ECO:0000313" key="3">
    <source>
        <dbReference type="Proteomes" id="UP000030706"/>
    </source>
</evidence>
<evidence type="ECO:0000313" key="2">
    <source>
        <dbReference type="EMBL" id="KEQ86222.1"/>
    </source>
</evidence>
<reference evidence="2 3" key="1">
    <citation type="journal article" date="2014" name="BMC Genomics">
        <title>Genome sequencing of four Aureobasidium pullulans varieties: biotechnological potential, stress tolerance, and description of new species.</title>
        <authorList>
            <person name="Gostin Ar C."/>
            <person name="Ohm R.A."/>
            <person name="Kogej T."/>
            <person name="Sonjak S."/>
            <person name="Turk M."/>
            <person name="Zajc J."/>
            <person name="Zalar P."/>
            <person name="Grube M."/>
            <person name="Sun H."/>
            <person name="Han J."/>
            <person name="Sharma A."/>
            <person name="Chiniquy J."/>
            <person name="Ngan C.Y."/>
            <person name="Lipzen A."/>
            <person name="Barry K."/>
            <person name="Grigoriev I.V."/>
            <person name="Gunde-Cimerman N."/>
        </authorList>
    </citation>
    <scope>NUCLEOTIDE SEQUENCE [LARGE SCALE GENOMIC DNA]</scope>
    <source>
        <strain evidence="2 3">EXF-150</strain>
    </source>
</reference>
<dbReference type="GeneID" id="40745876"/>
<name>A0A074XWF2_AURPU</name>
<dbReference type="InterPro" id="IPR008984">
    <property type="entry name" value="SMAD_FHA_dom_sf"/>
</dbReference>
<proteinExistence type="predicted"/>
<dbReference type="AlphaFoldDB" id="A0A074XWF2"/>
<sequence>MPHPMFVESRSHPGSSCLELQTTANTAAILGFSPRIFWSVKDGICTSRVLDDDEPMPIWCEDPFDLAARKARGALPVTTDALATIQQLLNGLDVEKKGEEEREQEASQPIGLKRKASTDADAPASCQESSPVVAVASATIIAPPSTPPATTSSSRVFGRLTTTSDSFAAFSFDLKSNTTTFGCHQDCTVVLEDERVPKRALYIDFTTIGLRDAMNSGGDWSSLPGLHCVIRAGSETGLLVNNKIQVHKSRTLQGIPIVAGVKTGDVVAVCWARSIFKFRVELFVGAGSTC</sequence>
<accession>A0A074XWF2</accession>
<dbReference type="EMBL" id="KL584978">
    <property type="protein sequence ID" value="KEQ86222.1"/>
    <property type="molecule type" value="Genomic_DNA"/>
</dbReference>
<protein>
    <recommendedName>
        <fullName evidence="4">FHA domain-containing protein</fullName>
    </recommendedName>
</protein>
<dbReference type="CDD" id="cd00060">
    <property type="entry name" value="FHA"/>
    <property type="match status" value="1"/>
</dbReference>
<organism evidence="2 3">
    <name type="scientific">Aureobasidium pullulans EXF-150</name>
    <dbReference type="NCBI Taxonomy" id="1043002"/>
    <lineage>
        <taxon>Eukaryota</taxon>
        <taxon>Fungi</taxon>
        <taxon>Dikarya</taxon>
        <taxon>Ascomycota</taxon>
        <taxon>Pezizomycotina</taxon>
        <taxon>Dothideomycetes</taxon>
        <taxon>Dothideomycetidae</taxon>
        <taxon>Dothideales</taxon>
        <taxon>Saccotheciaceae</taxon>
        <taxon>Aureobasidium</taxon>
    </lineage>
</organism>
<dbReference type="HOGENOM" id="CLU_959700_0_0_1"/>
<gene>
    <name evidence="2" type="ORF">M438DRAFT_333137</name>
</gene>
<evidence type="ECO:0008006" key="4">
    <source>
        <dbReference type="Google" id="ProtNLM"/>
    </source>
</evidence>
<dbReference type="Proteomes" id="UP000030706">
    <property type="component" value="Unassembled WGS sequence"/>
</dbReference>
<evidence type="ECO:0000256" key="1">
    <source>
        <dbReference type="SAM" id="MobiDB-lite"/>
    </source>
</evidence>
<feature type="region of interest" description="Disordered" evidence="1">
    <location>
        <begin position="94"/>
        <end position="125"/>
    </location>
</feature>
<keyword evidence="3" id="KW-1185">Reference proteome</keyword>
<dbReference type="RefSeq" id="XP_029762409.1">
    <property type="nucleotide sequence ID" value="XM_029903570.1"/>
</dbReference>
<dbReference type="SUPFAM" id="SSF49879">
    <property type="entry name" value="SMAD/FHA domain"/>
    <property type="match status" value="1"/>
</dbReference>